<dbReference type="PATRIC" id="fig|1605367.3.peg.2158"/>
<evidence type="ECO:0000256" key="3">
    <source>
        <dbReference type="ARBA" id="ARBA00022448"/>
    </source>
</evidence>
<comment type="caution">
    <text evidence="10">The sequence shown here is derived from an EMBL/GenBank/DDBJ whole genome shotgun (WGS) entry which is preliminary data.</text>
</comment>
<feature type="transmembrane region" description="Helical" evidence="8">
    <location>
        <begin position="288"/>
        <end position="305"/>
    </location>
</feature>
<dbReference type="InterPro" id="IPR004812">
    <property type="entry name" value="Efflux_drug-R_Bcr/CmlA"/>
</dbReference>
<feature type="transmembrane region" description="Helical" evidence="8">
    <location>
        <begin position="82"/>
        <end position="102"/>
    </location>
</feature>
<dbReference type="EMBL" id="LGTQ01000005">
    <property type="protein sequence ID" value="KPM49759.1"/>
    <property type="molecule type" value="Genomic_DNA"/>
</dbReference>
<dbReference type="SUPFAM" id="SSF103473">
    <property type="entry name" value="MFS general substrate transporter"/>
    <property type="match status" value="1"/>
</dbReference>
<evidence type="ECO:0000313" key="11">
    <source>
        <dbReference type="Proteomes" id="UP000050454"/>
    </source>
</evidence>
<dbReference type="InterPro" id="IPR020846">
    <property type="entry name" value="MFS_dom"/>
</dbReference>
<dbReference type="InterPro" id="IPR011701">
    <property type="entry name" value="MFS"/>
</dbReference>
<dbReference type="NCBIfam" id="TIGR00710">
    <property type="entry name" value="efflux_Bcr_CflA"/>
    <property type="match status" value="1"/>
</dbReference>
<evidence type="ECO:0000313" key="10">
    <source>
        <dbReference type="EMBL" id="KPM49759.1"/>
    </source>
</evidence>
<dbReference type="GO" id="GO:1990961">
    <property type="term" value="P:xenobiotic detoxification by transmembrane export across the plasma membrane"/>
    <property type="evidence" value="ECO:0007669"/>
    <property type="project" value="InterPro"/>
</dbReference>
<dbReference type="FunFam" id="1.20.1720.10:FF:000005">
    <property type="entry name" value="Bcr/CflA family efflux transporter"/>
    <property type="match status" value="1"/>
</dbReference>
<keyword evidence="3" id="KW-0813">Transport</keyword>
<feature type="transmembrane region" description="Helical" evidence="8">
    <location>
        <begin position="139"/>
        <end position="165"/>
    </location>
</feature>
<evidence type="ECO:0000256" key="6">
    <source>
        <dbReference type="ARBA" id="ARBA00022989"/>
    </source>
</evidence>
<dbReference type="GO" id="GO:0005886">
    <property type="term" value="C:plasma membrane"/>
    <property type="evidence" value="ECO:0007669"/>
    <property type="project" value="UniProtKB-SubCell"/>
</dbReference>
<evidence type="ECO:0000256" key="1">
    <source>
        <dbReference type="ARBA" id="ARBA00004651"/>
    </source>
</evidence>
<keyword evidence="11" id="KW-1185">Reference proteome</keyword>
<feature type="transmembrane region" description="Helical" evidence="8">
    <location>
        <begin position="257"/>
        <end position="276"/>
    </location>
</feature>
<comment type="subcellular location">
    <subcellularLocation>
        <location evidence="1">Cell membrane</location>
        <topology evidence="1">Multi-pass membrane protein</topology>
    </subcellularLocation>
</comment>
<dbReference type="PANTHER" id="PTHR23502">
    <property type="entry name" value="MAJOR FACILITATOR SUPERFAMILY"/>
    <property type="match status" value="1"/>
</dbReference>
<feature type="transmembrane region" description="Helical" evidence="8">
    <location>
        <begin position="12"/>
        <end position="30"/>
    </location>
</feature>
<dbReference type="PANTHER" id="PTHR23502:SF132">
    <property type="entry name" value="POLYAMINE TRANSPORTER 2-RELATED"/>
    <property type="match status" value="1"/>
</dbReference>
<accession>A0A0P7C4Y1</accession>
<evidence type="ECO:0000256" key="8">
    <source>
        <dbReference type="SAM" id="Phobius"/>
    </source>
</evidence>
<proteinExistence type="inferred from homology"/>
<name>A0A0P7C4Y1_9BACT</name>
<evidence type="ECO:0000256" key="4">
    <source>
        <dbReference type="ARBA" id="ARBA00022475"/>
    </source>
</evidence>
<dbReference type="CDD" id="cd17320">
    <property type="entry name" value="MFS_MdfA_MDR_like"/>
    <property type="match status" value="1"/>
</dbReference>
<feature type="transmembrane region" description="Helical" evidence="8">
    <location>
        <begin position="171"/>
        <end position="189"/>
    </location>
</feature>
<organism evidence="10 11">
    <name type="scientific">Jiulongibacter sediminis</name>
    <dbReference type="NCBI Taxonomy" id="1605367"/>
    <lineage>
        <taxon>Bacteria</taxon>
        <taxon>Pseudomonadati</taxon>
        <taxon>Bacteroidota</taxon>
        <taxon>Cytophagia</taxon>
        <taxon>Cytophagales</taxon>
        <taxon>Leadbetterellaceae</taxon>
        <taxon>Jiulongibacter</taxon>
    </lineage>
</organism>
<feature type="domain" description="Major facilitator superfamily (MFS) profile" evidence="9">
    <location>
        <begin position="15"/>
        <end position="400"/>
    </location>
</feature>
<keyword evidence="7 8" id="KW-0472">Membrane</keyword>
<feature type="transmembrane region" description="Helical" evidence="8">
    <location>
        <begin position="108"/>
        <end position="127"/>
    </location>
</feature>
<keyword evidence="6 8" id="KW-1133">Transmembrane helix</keyword>
<evidence type="ECO:0000256" key="2">
    <source>
        <dbReference type="ARBA" id="ARBA00006236"/>
    </source>
</evidence>
<feature type="transmembrane region" description="Helical" evidence="8">
    <location>
        <begin position="210"/>
        <end position="237"/>
    </location>
</feature>
<comment type="similarity">
    <text evidence="2">Belongs to the major facilitator superfamily. Bcr/CmlA family.</text>
</comment>
<dbReference type="InterPro" id="IPR036259">
    <property type="entry name" value="MFS_trans_sf"/>
</dbReference>
<protein>
    <submittedName>
        <fullName evidence="10">Multidrug transporter</fullName>
    </submittedName>
</protein>
<evidence type="ECO:0000256" key="7">
    <source>
        <dbReference type="ARBA" id="ARBA00023136"/>
    </source>
</evidence>
<reference evidence="10 11" key="1">
    <citation type="submission" date="2015-07" db="EMBL/GenBank/DDBJ databases">
        <title>The draft genome sequence of Leadbetterella sp. JN14-9.</title>
        <authorList>
            <person name="Liu Y."/>
            <person name="Du J."/>
            <person name="Shao Z."/>
        </authorList>
    </citation>
    <scope>NUCLEOTIDE SEQUENCE [LARGE SCALE GENOMIC DNA]</scope>
    <source>
        <strain evidence="10 11">JN14-9</strain>
    </source>
</reference>
<keyword evidence="4" id="KW-1003">Cell membrane</keyword>
<feature type="transmembrane region" description="Helical" evidence="8">
    <location>
        <begin position="349"/>
        <end position="369"/>
    </location>
</feature>
<dbReference type="GO" id="GO:0042910">
    <property type="term" value="F:xenobiotic transmembrane transporter activity"/>
    <property type="evidence" value="ECO:0007669"/>
    <property type="project" value="InterPro"/>
</dbReference>
<feature type="transmembrane region" description="Helical" evidence="8">
    <location>
        <begin position="375"/>
        <end position="395"/>
    </location>
</feature>
<evidence type="ECO:0000259" key="9">
    <source>
        <dbReference type="PROSITE" id="PS50850"/>
    </source>
</evidence>
<dbReference type="GO" id="GO:0015385">
    <property type="term" value="F:sodium:proton antiporter activity"/>
    <property type="evidence" value="ECO:0007669"/>
    <property type="project" value="TreeGrafter"/>
</dbReference>
<dbReference type="Gene3D" id="1.20.1720.10">
    <property type="entry name" value="Multidrug resistance protein D"/>
    <property type="match status" value="1"/>
</dbReference>
<gene>
    <name evidence="10" type="ORF">AFM12_04055</name>
</gene>
<dbReference type="RefSeq" id="WP_055144150.1">
    <property type="nucleotide sequence ID" value="NZ_JXSZ01000005.1"/>
</dbReference>
<evidence type="ECO:0000256" key="5">
    <source>
        <dbReference type="ARBA" id="ARBA00022692"/>
    </source>
</evidence>
<dbReference type="OrthoDB" id="9800416at2"/>
<dbReference type="Proteomes" id="UP000050454">
    <property type="component" value="Unassembled WGS sequence"/>
</dbReference>
<dbReference type="Pfam" id="PF07690">
    <property type="entry name" value="MFS_1"/>
    <property type="match status" value="1"/>
</dbReference>
<sequence>MQNNNQVLQGKKSVLILILGVLSAIGPFSIDTYLAGFPKIASDFKVSIDYVSYSLSSFFIGISVGQMLYGPLLDRFGRKTPLLIGLVVYLLASLGCAVAPSIEILIGLRFVQAVGGCVGMVAPRAIVRDLFPLHESAKVFSLLILILGVSPIIAPSVGSFMISALGWHSVFFLQAAMGLTLFLSVFFVLQESKGPDESVSLKPRPITRTFWKVFTNTQFFTYAFAGSLVAAGLYAYVSGSPLVFMEIHGLTEQQYGWLFGFLASGLILSSQLNNLALKWFTSEQIVKVSIPLQVFFGITLVVLSLFDLHSIYSIVALLFLFFCCQGFSFPNSSALSLVPFAKEAGSASALMGALQMGFGALSSALVGVFANGTELPMTGIIASFSTLGLLVFVIGRRKIKMTSGS</sequence>
<keyword evidence="5 8" id="KW-0812">Transmembrane</keyword>
<feature type="transmembrane region" description="Helical" evidence="8">
    <location>
        <begin position="50"/>
        <end position="70"/>
    </location>
</feature>
<feature type="transmembrane region" description="Helical" evidence="8">
    <location>
        <begin position="311"/>
        <end position="329"/>
    </location>
</feature>
<dbReference type="STRING" id="1605367.AFM12_04055"/>
<dbReference type="PROSITE" id="PS50850">
    <property type="entry name" value="MFS"/>
    <property type="match status" value="1"/>
</dbReference>
<dbReference type="AlphaFoldDB" id="A0A0P7C4Y1"/>